<evidence type="ECO:0000256" key="4">
    <source>
        <dbReference type="ARBA" id="ARBA00022777"/>
    </source>
</evidence>
<comment type="caution">
    <text evidence="7">The sequence shown here is derived from an EMBL/GenBank/DDBJ whole genome shotgun (WGS) entry which is preliminary data.</text>
</comment>
<dbReference type="GO" id="GO:0000155">
    <property type="term" value="F:phosphorelay sensor kinase activity"/>
    <property type="evidence" value="ECO:0007669"/>
    <property type="project" value="InterPro"/>
</dbReference>
<dbReference type="Pfam" id="PF06580">
    <property type="entry name" value="His_kinase"/>
    <property type="match status" value="1"/>
</dbReference>
<keyword evidence="5" id="KW-0812">Transmembrane</keyword>
<dbReference type="Proteomes" id="UP001144256">
    <property type="component" value="Unassembled WGS sequence"/>
</dbReference>
<protein>
    <submittedName>
        <fullName evidence="7">Sensor histidine kinase</fullName>
    </submittedName>
</protein>
<comment type="subcellular location">
    <subcellularLocation>
        <location evidence="1">Membrane</location>
    </subcellularLocation>
</comment>
<keyword evidence="3" id="KW-0808">Transferase</keyword>
<evidence type="ECO:0000313" key="8">
    <source>
        <dbReference type="Proteomes" id="UP001144256"/>
    </source>
</evidence>
<dbReference type="Pfam" id="PF02518">
    <property type="entry name" value="HATPase_c"/>
    <property type="match status" value="1"/>
</dbReference>
<dbReference type="InterPro" id="IPR036890">
    <property type="entry name" value="HATPase_C_sf"/>
</dbReference>
<keyword evidence="5" id="KW-1133">Transmembrane helix</keyword>
<evidence type="ECO:0000313" key="7">
    <source>
        <dbReference type="EMBL" id="GKX29682.1"/>
    </source>
</evidence>
<organism evidence="7 8">
    <name type="scientific">Vallitalea longa</name>
    <dbReference type="NCBI Taxonomy" id="2936439"/>
    <lineage>
        <taxon>Bacteria</taxon>
        <taxon>Bacillati</taxon>
        <taxon>Bacillota</taxon>
        <taxon>Clostridia</taxon>
        <taxon>Lachnospirales</taxon>
        <taxon>Vallitaleaceae</taxon>
        <taxon>Vallitalea</taxon>
    </lineage>
</organism>
<dbReference type="PANTHER" id="PTHR34220">
    <property type="entry name" value="SENSOR HISTIDINE KINASE YPDA"/>
    <property type="match status" value="1"/>
</dbReference>
<evidence type="ECO:0000256" key="5">
    <source>
        <dbReference type="SAM" id="Phobius"/>
    </source>
</evidence>
<gene>
    <name evidence="7" type="primary">hk09</name>
    <name evidence="7" type="ORF">SH1V18_21620</name>
</gene>
<dbReference type="InterPro" id="IPR050640">
    <property type="entry name" value="Bact_2-comp_sensor_kinase"/>
</dbReference>
<dbReference type="SUPFAM" id="SSF55874">
    <property type="entry name" value="ATPase domain of HSP90 chaperone/DNA topoisomerase II/histidine kinase"/>
    <property type="match status" value="1"/>
</dbReference>
<reference evidence="7" key="1">
    <citation type="submission" date="2022-06" db="EMBL/GenBank/DDBJ databases">
        <title>Vallitalea longa sp. nov., an anaerobic bacterium isolated from marine sediment.</title>
        <authorList>
            <person name="Hirano S."/>
            <person name="Terahara T."/>
            <person name="Mori K."/>
            <person name="Hamada M."/>
            <person name="Matsumoto R."/>
            <person name="Kobayashi T."/>
        </authorList>
    </citation>
    <scope>NUCLEOTIDE SEQUENCE</scope>
    <source>
        <strain evidence="7">SH18-1</strain>
    </source>
</reference>
<dbReference type="PANTHER" id="PTHR34220:SF7">
    <property type="entry name" value="SENSOR HISTIDINE KINASE YPDA"/>
    <property type="match status" value="1"/>
</dbReference>
<feature type="domain" description="HAMP" evidence="6">
    <location>
        <begin position="337"/>
        <end position="389"/>
    </location>
</feature>
<feature type="transmembrane region" description="Helical" evidence="5">
    <location>
        <begin position="317"/>
        <end position="339"/>
    </location>
</feature>
<keyword evidence="5" id="KW-0472">Membrane</keyword>
<sequence>MNNNKSLKNNTKQSNIINTLNVYRNSLRYKILLLVALTALIPLTLFGVYLYSFVHNNISSQSINKELTKSIEQINDSIVLKIRMIDNTFTLLLSNQEIRNNLENILSNEQTYYLRALTQLNIETELKYCVLHDYAWSSELITSVFIFQSNENHYHLLRNYLPNDGIIEDHLDFINNRQIPITNGFSISPSQSFDTIYFMKDIETLISHHSLGKIVLGIDEHILNSTYKKIVSNPNWVSIIYDEAGTVYYHTNRNMIGSKIEPEINFINSNDTVKEIDYDDDKYFIITKNINDLGLTSVLMVPKTEISSKLNTILDKYLFTIFLTTIASIIIGIFLIINVTRPLKDIIKNIKKVSQSNFTLKIPEYDCMELNEISITVNDMIDKIKYLFNEIYQKQLLIKEAELQALQAQINPHFFFNVLETISWEALACKNQKIYKMINSLGKLIRANFTFSSREKIKISEELEYVKFYLHLQKMRFSDKIDIIVSIQDDSILDYYLPKLSIQTIVENAIIHGLENKIGSGTLVILIKKNKKELEFNIMDDGIGFDTSTIYIDKDNTSINSKRKHIGLKNVNTRLKLIYGNNYGISISSKIGKGTKVNINIPFDKGDNQHV</sequence>
<dbReference type="GO" id="GO:0016020">
    <property type="term" value="C:membrane"/>
    <property type="evidence" value="ECO:0007669"/>
    <property type="project" value="UniProtKB-SubCell"/>
</dbReference>
<keyword evidence="4 7" id="KW-0418">Kinase</keyword>
<dbReference type="EMBL" id="BRLB01000005">
    <property type="protein sequence ID" value="GKX29682.1"/>
    <property type="molecule type" value="Genomic_DNA"/>
</dbReference>
<name>A0A9W5YA30_9FIRM</name>
<feature type="transmembrane region" description="Helical" evidence="5">
    <location>
        <begin position="31"/>
        <end position="54"/>
    </location>
</feature>
<keyword evidence="8" id="KW-1185">Reference proteome</keyword>
<dbReference type="InterPro" id="IPR010559">
    <property type="entry name" value="Sig_transdc_His_kin_internal"/>
</dbReference>
<dbReference type="AlphaFoldDB" id="A0A9W5YA30"/>
<proteinExistence type="predicted"/>
<dbReference type="Gene3D" id="3.30.565.10">
    <property type="entry name" value="Histidine kinase-like ATPase, C-terminal domain"/>
    <property type="match status" value="1"/>
</dbReference>
<accession>A0A9W5YA30</accession>
<keyword evidence="2" id="KW-0597">Phosphoprotein</keyword>
<dbReference type="PROSITE" id="PS50885">
    <property type="entry name" value="HAMP"/>
    <property type="match status" value="1"/>
</dbReference>
<dbReference type="RefSeq" id="WP_281815279.1">
    <property type="nucleotide sequence ID" value="NZ_BRLB01000005.1"/>
</dbReference>
<evidence type="ECO:0000256" key="1">
    <source>
        <dbReference type="ARBA" id="ARBA00004370"/>
    </source>
</evidence>
<dbReference type="InterPro" id="IPR003660">
    <property type="entry name" value="HAMP_dom"/>
</dbReference>
<dbReference type="CDD" id="cd06225">
    <property type="entry name" value="HAMP"/>
    <property type="match status" value="1"/>
</dbReference>
<dbReference type="InterPro" id="IPR003594">
    <property type="entry name" value="HATPase_dom"/>
</dbReference>
<evidence type="ECO:0000259" key="6">
    <source>
        <dbReference type="PROSITE" id="PS50885"/>
    </source>
</evidence>
<evidence type="ECO:0000256" key="2">
    <source>
        <dbReference type="ARBA" id="ARBA00022553"/>
    </source>
</evidence>
<evidence type="ECO:0000256" key="3">
    <source>
        <dbReference type="ARBA" id="ARBA00022679"/>
    </source>
</evidence>
<dbReference type="Gene3D" id="6.10.340.10">
    <property type="match status" value="1"/>
</dbReference>